<reference evidence="4" key="1">
    <citation type="submission" date="2007-10" db="EMBL/GenBank/DDBJ databases">
        <title>Complete sequence of chromosome of Desulforudis audaxviator MP104C.</title>
        <authorList>
            <person name="Copeland A."/>
            <person name="Lucas S."/>
            <person name="Lapidus A."/>
            <person name="Barry K."/>
            <person name="Glavina del Rio T."/>
            <person name="Dalin E."/>
            <person name="Tice H."/>
            <person name="Bruce D."/>
            <person name="Pitluck S."/>
            <person name="Lowry S.R."/>
            <person name="Larimer F."/>
            <person name="Land M.L."/>
            <person name="Hauser L."/>
            <person name="Kyrpides N."/>
            <person name="Ivanova N.N."/>
            <person name="Richardson P."/>
        </authorList>
    </citation>
    <scope>NUCLEOTIDE SEQUENCE [LARGE SCALE GENOMIC DNA]</scope>
    <source>
        <strain evidence="4">MP104C</strain>
    </source>
</reference>
<dbReference type="PANTHER" id="PTHR42954:SF2">
    <property type="entry name" value="FE(2+) TRANSPORT PROTEIN A"/>
    <property type="match status" value="1"/>
</dbReference>
<evidence type="ECO:0000313" key="4">
    <source>
        <dbReference type="Proteomes" id="UP000008544"/>
    </source>
</evidence>
<evidence type="ECO:0000256" key="1">
    <source>
        <dbReference type="ARBA" id="ARBA00023004"/>
    </source>
</evidence>
<dbReference type="InterPro" id="IPR038157">
    <property type="entry name" value="FeoA_core_dom"/>
</dbReference>
<organism evidence="3 4">
    <name type="scientific">Desulforudis audaxviator (strain MP104C)</name>
    <dbReference type="NCBI Taxonomy" id="477974"/>
    <lineage>
        <taxon>Bacteria</taxon>
        <taxon>Bacillati</taxon>
        <taxon>Bacillota</taxon>
        <taxon>Clostridia</taxon>
        <taxon>Thermoanaerobacterales</taxon>
        <taxon>Candidatus Desulforudaceae</taxon>
        <taxon>Candidatus Desulforudis</taxon>
    </lineage>
</organism>
<evidence type="ECO:0000259" key="2">
    <source>
        <dbReference type="SMART" id="SM00899"/>
    </source>
</evidence>
<dbReference type="InterPro" id="IPR052713">
    <property type="entry name" value="FeoA"/>
</dbReference>
<dbReference type="Proteomes" id="UP000008544">
    <property type="component" value="Chromosome"/>
</dbReference>
<dbReference type="GO" id="GO:0046914">
    <property type="term" value="F:transition metal ion binding"/>
    <property type="evidence" value="ECO:0007669"/>
    <property type="project" value="InterPro"/>
</dbReference>
<dbReference type="AlphaFoldDB" id="B1I481"/>
<dbReference type="STRING" id="477974.Daud_1267"/>
<name>B1I481_DESAP</name>
<gene>
    <name evidence="3" type="ordered locus">Daud_1267</name>
</gene>
<dbReference type="Gene3D" id="2.30.30.90">
    <property type="match status" value="1"/>
</dbReference>
<protein>
    <submittedName>
        <fullName evidence="3">FeoA family protein</fullName>
    </submittedName>
</protein>
<keyword evidence="1" id="KW-0408">Iron</keyword>
<dbReference type="InterPro" id="IPR007167">
    <property type="entry name" value="Fe-transptr_FeoA-like"/>
</dbReference>
<proteinExistence type="predicted"/>
<dbReference type="InterPro" id="IPR008988">
    <property type="entry name" value="Transcriptional_repressor_C"/>
</dbReference>
<evidence type="ECO:0000313" key="3">
    <source>
        <dbReference type="EMBL" id="ACA59778.1"/>
    </source>
</evidence>
<reference evidence="3 4" key="2">
    <citation type="journal article" date="2008" name="Science">
        <title>Environmental genomics reveals a single-species ecosystem deep within Earth.</title>
        <authorList>
            <person name="Chivian D."/>
            <person name="Brodie E.L."/>
            <person name="Alm E.J."/>
            <person name="Culley D.E."/>
            <person name="Dehal P.S."/>
            <person name="Desantis T.Z."/>
            <person name="Gihring T.M."/>
            <person name="Lapidus A."/>
            <person name="Lin L.H."/>
            <person name="Lowry S.R."/>
            <person name="Moser D.P."/>
            <person name="Richardson P.M."/>
            <person name="Southam G."/>
            <person name="Wanger G."/>
            <person name="Pratt L.M."/>
            <person name="Andersen G.L."/>
            <person name="Hazen T.C."/>
            <person name="Brockman F.J."/>
            <person name="Arkin A.P."/>
            <person name="Onstott T.C."/>
        </authorList>
    </citation>
    <scope>NUCLEOTIDE SEQUENCE [LARGE SCALE GENOMIC DNA]</scope>
    <source>
        <strain evidence="3 4">MP104C</strain>
    </source>
</reference>
<dbReference type="KEGG" id="dau:Daud_1267"/>
<dbReference type="Pfam" id="PF04023">
    <property type="entry name" value="FeoA"/>
    <property type="match status" value="1"/>
</dbReference>
<dbReference type="SUPFAM" id="SSF50037">
    <property type="entry name" value="C-terminal domain of transcriptional repressors"/>
    <property type="match status" value="1"/>
</dbReference>
<dbReference type="EMBL" id="CP000860">
    <property type="protein sequence ID" value="ACA59778.1"/>
    <property type="molecule type" value="Genomic_DNA"/>
</dbReference>
<accession>B1I481</accession>
<sequence length="83" mass="9261">MDAVSDTRQITLSRLGVRRKGIIRLVLSGSRRQRLLDLGLVPDTPIEALRRAPMSGPIAYRVRGFCIALRSSEADMILVEEVK</sequence>
<dbReference type="eggNOG" id="COG1918">
    <property type="taxonomic scope" value="Bacteria"/>
</dbReference>
<keyword evidence="4" id="KW-1185">Reference proteome</keyword>
<feature type="domain" description="Ferrous iron transporter FeoA-like" evidence="2">
    <location>
        <begin position="10"/>
        <end position="81"/>
    </location>
</feature>
<dbReference type="PANTHER" id="PTHR42954">
    <property type="entry name" value="FE(2+) TRANSPORT PROTEIN A"/>
    <property type="match status" value="1"/>
</dbReference>
<dbReference type="SMART" id="SM00899">
    <property type="entry name" value="FeoA"/>
    <property type="match status" value="1"/>
</dbReference>
<dbReference type="HOGENOM" id="CLU_150646_12_1_9"/>